<gene>
    <name evidence="2" type="ORF">SY85_09170</name>
</gene>
<keyword evidence="1" id="KW-0472">Membrane</keyword>
<evidence type="ECO:0000313" key="3">
    <source>
        <dbReference type="Proteomes" id="UP000077177"/>
    </source>
</evidence>
<proteinExistence type="predicted"/>
<evidence type="ECO:0000256" key="1">
    <source>
        <dbReference type="SAM" id="Phobius"/>
    </source>
</evidence>
<reference evidence="2 3" key="2">
    <citation type="journal article" date="2016" name="Int. J. Syst. Evol. Microbiol.">
        <title>Flavisolibacter tropicus sp. nov., isolated from tropical soil.</title>
        <authorList>
            <person name="Lee J.J."/>
            <person name="Kang M.S."/>
            <person name="Kim G.S."/>
            <person name="Lee C.S."/>
            <person name="Lim S."/>
            <person name="Lee J."/>
            <person name="Roh S.H."/>
            <person name="Kang H."/>
            <person name="Ha J.M."/>
            <person name="Bae S."/>
            <person name="Jung H.Y."/>
            <person name="Kim M.K."/>
        </authorList>
    </citation>
    <scope>NUCLEOTIDE SEQUENCE [LARGE SCALE GENOMIC DNA]</scope>
    <source>
        <strain evidence="2 3">LCS9</strain>
    </source>
</reference>
<organism evidence="2 3">
    <name type="scientific">Flavisolibacter tropicus</name>
    <dbReference type="NCBI Taxonomy" id="1492898"/>
    <lineage>
        <taxon>Bacteria</taxon>
        <taxon>Pseudomonadati</taxon>
        <taxon>Bacteroidota</taxon>
        <taxon>Chitinophagia</taxon>
        <taxon>Chitinophagales</taxon>
        <taxon>Chitinophagaceae</taxon>
        <taxon>Flavisolibacter</taxon>
    </lineage>
</organism>
<keyword evidence="3" id="KW-1185">Reference proteome</keyword>
<accession>A0A172TUJ4</accession>
<protein>
    <submittedName>
        <fullName evidence="2">Uncharacterized protein</fullName>
    </submittedName>
</protein>
<dbReference type="EMBL" id="CP011390">
    <property type="protein sequence ID" value="ANE50648.1"/>
    <property type="molecule type" value="Genomic_DNA"/>
</dbReference>
<keyword evidence="1" id="KW-1133">Transmembrane helix</keyword>
<sequence length="86" mass="10039">MKYPPLEKNFPLSTFAVKTCYLSTSKHFKGLTFFSPSFNLLFQRNKISSTFFWNISYACIIDSLNCLYFFLKRSNEAKVFKGLLTP</sequence>
<feature type="transmembrane region" description="Helical" evidence="1">
    <location>
        <begin position="51"/>
        <end position="71"/>
    </location>
</feature>
<name>A0A172TUJ4_9BACT</name>
<reference evidence="3" key="1">
    <citation type="submission" date="2015-01" db="EMBL/GenBank/DDBJ databases">
        <title>Flavisolibacter sp./LCS9/ whole genome sequencing.</title>
        <authorList>
            <person name="Kim M.K."/>
            <person name="Srinivasan S."/>
            <person name="Lee J.-J."/>
        </authorList>
    </citation>
    <scope>NUCLEOTIDE SEQUENCE [LARGE SCALE GENOMIC DNA]</scope>
    <source>
        <strain evidence="3">LCS9</strain>
    </source>
</reference>
<dbReference type="AlphaFoldDB" id="A0A172TUJ4"/>
<dbReference type="Proteomes" id="UP000077177">
    <property type="component" value="Chromosome"/>
</dbReference>
<dbReference type="KEGG" id="fla:SY85_09170"/>
<dbReference type="STRING" id="1492898.SY85_09170"/>
<keyword evidence="1" id="KW-0812">Transmembrane</keyword>
<evidence type="ECO:0000313" key="2">
    <source>
        <dbReference type="EMBL" id="ANE50648.1"/>
    </source>
</evidence>